<dbReference type="PIRSF" id="PIRSF017082">
    <property type="entry name" value="YflP"/>
    <property type="match status" value="1"/>
</dbReference>
<reference evidence="3 4" key="1">
    <citation type="submission" date="2019-02" db="EMBL/GenBank/DDBJ databases">
        <title>Genomic Encyclopedia of Type Strains, Phase IV (KMG-IV): sequencing the most valuable type-strain genomes for metagenomic binning, comparative biology and taxonomic classification.</title>
        <authorList>
            <person name="Goeker M."/>
        </authorList>
    </citation>
    <scope>NUCLEOTIDE SEQUENCE [LARGE SCALE GENOMIC DNA]</scope>
    <source>
        <strain evidence="3 4">K24</strain>
    </source>
</reference>
<keyword evidence="4" id="KW-1185">Reference proteome</keyword>
<evidence type="ECO:0000256" key="2">
    <source>
        <dbReference type="SAM" id="SignalP"/>
    </source>
</evidence>
<comment type="caution">
    <text evidence="3">The sequence shown here is derived from an EMBL/GenBank/DDBJ whole genome shotgun (WGS) entry which is preliminary data.</text>
</comment>
<gene>
    <name evidence="3" type="ORF">EV675_3851</name>
</gene>
<dbReference type="Gene3D" id="3.40.190.150">
    <property type="entry name" value="Bordetella uptake gene, domain 1"/>
    <property type="match status" value="1"/>
</dbReference>
<proteinExistence type="inferred from homology"/>
<dbReference type="AlphaFoldDB" id="A0A4Q7NDR6"/>
<keyword evidence="3" id="KW-0675">Receptor</keyword>
<dbReference type="InterPro" id="IPR005064">
    <property type="entry name" value="BUG"/>
</dbReference>
<dbReference type="Gene3D" id="3.40.190.10">
    <property type="entry name" value="Periplasmic binding protein-like II"/>
    <property type="match status" value="1"/>
</dbReference>
<keyword evidence="2" id="KW-0732">Signal</keyword>
<dbReference type="EMBL" id="SGXC01000002">
    <property type="protein sequence ID" value="RZS81228.1"/>
    <property type="molecule type" value="Genomic_DNA"/>
</dbReference>
<feature type="chain" id="PRO_5020289566" evidence="2">
    <location>
        <begin position="24"/>
        <end position="322"/>
    </location>
</feature>
<sequence length="322" mass="33379">MKSWIGKIVLGAGVLAATAAAQAQGYPSRPVRIIVPYAPGGTVDLVARVVAGRLSEQTGQSFVVENRAGASGAIGSEAVARAPADGYTLLVQSPTLIANALMSDTVPYDTAKDFTPISLLGSVPMLLAAHPSVPAANLKEFIDQARANPAKFTFGTSAVGSPMHVAEEAIKHDAKLDILVVPYKGTAPALNDLLGGQVSAIIDAIPSTYPHVASGKLKALAVTTSARLPSMPNVPTVAESGIPGFDMVTWYGLWGPAKLPDAVLKVLSKELAVAMKSPLVTERLGNQGFIADGGSPASFAAFIDKERAMYTRVIKAANIQIK</sequence>
<evidence type="ECO:0000313" key="3">
    <source>
        <dbReference type="EMBL" id="RZS81228.1"/>
    </source>
</evidence>
<dbReference type="InterPro" id="IPR042100">
    <property type="entry name" value="Bug_dom1"/>
</dbReference>
<dbReference type="OrthoDB" id="8678477at2"/>
<dbReference type="Proteomes" id="UP000292445">
    <property type="component" value="Unassembled WGS sequence"/>
</dbReference>
<comment type="similarity">
    <text evidence="1">Belongs to the UPF0065 (bug) family.</text>
</comment>
<dbReference type="PANTHER" id="PTHR42928:SF5">
    <property type="entry name" value="BLR1237 PROTEIN"/>
    <property type="match status" value="1"/>
</dbReference>
<name>A0A4Q7NDR6_9BURK</name>
<evidence type="ECO:0000313" key="4">
    <source>
        <dbReference type="Proteomes" id="UP000292445"/>
    </source>
</evidence>
<dbReference type="PANTHER" id="PTHR42928">
    <property type="entry name" value="TRICARBOXYLATE-BINDING PROTEIN"/>
    <property type="match status" value="1"/>
</dbReference>
<feature type="signal peptide" evidence="2">
    <location>
        <begin position="1"/>
        <end position="23"/>
    </location>
</feature>
<dbReference type="SUPFAM" id="SSF53850">
    <property type="entry name" value="Periplasmic binding protein-like II"/>
    <property type="match status" value="1"/>
</dbReference>
<evidence type="ECO:0000256" key="1">
    <source>
        <dbReference type="ARBA" id="ARBA00006987"/>
    </source>
</evidence>
<dbReference type="RefSeq" id="WP_130358846.1">
    <property type="nucleotide sequence ID" value="NZ_SGXC01000002.1"/>
</dbReference>
<accession>A0A4Q7NDR6</accession>
<organism evidence="3 4">
    <name type="scientific">Pigmentiphaga kullae</name>
    <dbReference type="NCBI Taxonomy" id="151784"/>
    <lineage>
        <taxon>Bacteria</taxon>
        <taxon>Pseudomonadati</taxon>
        <taxon>Pseudomonadota</taxon>
        <taxon>Betaproteobacteria</taxon>
        <taxon>Burkholderiales</taxon>
        <taxon>Alcaligenaceae</taxon>
        <taxon>Pigmentiphaga</taxon>
    </lineage>
</organism>
<protein>
    <submittedName>
        <fullName evidence="3">Tripartite-type tricarboxylate transporter receptor subunit TctC</fullName>
    </submittedName>
</protein>
<dbReference type="Pfam" id="PF03401">
    <property type="entry name" value="TctC"/>
    <property type="match status" value="1"/>
</dbReference>
<dbReference type="CDD" id="cd13578">
    <property type="entry name" value="PBP2_Bug27"/>
    <property type="match status" value="1"/>
</dbReference>